<dbReference type="EMBL" id="UINC01066772">
    <property type="protein sequence ID" value="SVB97808.1"/>
    <property type="molecule type" value="Genomic_DNA"/>
</dbReference>
<keyword evidence="6" id="KW-0851">Voltage-gated channel</keyword>
<dbReference type="InterPro" id="IPR028325">
    <property type="entry name" value="VG_K_chnl"/>
</dbReference>
<evidence type="ECO:0000256" key="6">
    <source>
        <dbReference type="ARBA" id="ARBA00022882"/>
    </source>
</evidence>
<name>A0A382IE44_9ZZZZ</name>
<dbReference type="InterPro" id="IPR027359">
    <property type="entry name" value="Volt_channel_dom_sf"/>
</dbReference>
<dbReference type="Gene3D" id="1.20.120.350">
    <property type="entry name" value="Voltage-gated potassium channels. Chain C"/>
    <property type="match status" value="1"/>
</dbReference>
<keyword evidence="3" id="KW-0633">Potassium transport</keyword>
<organism evidence="14">
    <name type="scientific">marine metagenome</name>
    <dbReference type="NCBI Taxonomy" id="408172"/>
    <lineage>
        <taxon>unclassified sequences</taxon>
        <taxon>metagenomes</taxon>
        <taxon>ecological metagenomes</taxon>
    </lineage>
</organism>
<reference evidence="14" key="1">
    <citation type="submission" date="2018-05" db="EMBL/GenBank/DDBJ databases">
        <authorList>
            <person name="Lanie J.A."/>
            <person name="Ng W.-L."/>
            <person name="Kazmierczak K.M."/>
            <person name="Andrzejewski T.M."/>
            <person name="Davidsen T.M."/>
            <person name="Wayne K.J."/>
            <person name="Tettelin H."/>
            <person name="Glass J.I."/>
            <person name="Rusch D."/>
            <person name="Podicherti R."/>
            <person name="Tsui H.-C.T."/>
            <person name="Winkler M.E."/>
        </authorList>
    </citation>
    <scope>NUCLEOTIDE SEQUENCE</scope>
</reference>
<accession>A0A382IE44</accession>
<keyword evidence="7" id="KW-0630">Potassium</keyword>
<evidence type="ECO:0000256" key="4">
    <source>
        <dbReference type="ARBA" id="ARBA00022692"/>
    </source>
</evidence>
<dbReference type="SUPFAM" id="SSF81324">
    <property type="entry name" value="Voltage-gated potassium channels"/>
    <property type="match status" value="1"/>
</dbReference>
<keyword evidence="8 12" id="KW-1133">Transmembrane helix</keyword>
<evidence type="ECO:0000259" key="13">
    <source>
        <dbReference type="Pfam" id="PF00520"/>
    </source>
</evidence>
<evidence type="ECO:0000256" key="10">
    <source>
        <dbReference type="ARBA" id="ARBA00023136"/>
    </source>
</evidence>
<dbReference type="AlphaFoldDB" id="A0A382IE44"/>
<keyword evidence="2" id="KW-0813">Transport</keyword>
<feature type="transmembrane region" description="Helical" evidence="12">
    <location>
        <begin position="249"/>
        <end position="266"/>
    </location>
</feature>
<keyword evidence="10 12" id="KW-0472">Membrane</keyword>
<dbReference type="GO" id="GO:0001508">
    <property type="term" value="P:action potential"/>
    <property type="evidence" value="ECO:0007669"/>
    <property type="project" value="TreeGrafter"/>
</dbReference>
<protein>
    <recommendedName>
        <fullName evidence="13">Ion transport domain-containing protein</fullName>
    </recommendedName>
</protein>
<dbReference type="PANTHER" id="PTHR11537:SF254">
    <property type="entry name" value="POTASSIUM VOLTAGE-GATED CHANNEL PROTEIN SHAB"/>
    <property type="match status" value="1"/>
</dbReference>
<evidence type="ECO:0000256" key="9">
    <source>
        <dbReference type="ARBA" id="ARBA00023065"/>
    </source>
</evidence>
<sequence>MNDQETANAPKTGFALLMHRAFADPQQKLYMHISNFVAIIIFISIGMIVYETVLESNVITAKSETETRITDIRENMREIIDEIRGQRSDGKYEKVFKSVLTDAEKSSDAEDEKYKNFRKFYAYWSQQTLEQTLANEKISAKSRVVDLIKRVEESEDDRFLRKVRYVSSDGLFADLYDAGDSALSEFRKFSIYFTELAQNDTATPQHEEYITEFVDVESAFDSIQKRLGHITFFRETSQRFDRFELEYKILEYTEIFTLIIFLLEYFGNIYVTRPIRKYVLGGWGLVDFFAIAPSLIKFINISGLKIVRVMRILRFLRLMRLLKLAKVVADSASVDDDQAKSTLKMDLQIYFITMFSILTMASTLMFYAESKAQPEDFRHIPDAMWWGIVTMTTVGYGDVSPITPAGKM</sequence>
<feature type="transmembrane region" description="Helical" evidence="12">
    <location>
        <begin position="29"/>
        <end position="50"/>
    </location>
</feature>
<dbReference type="Pfam" id="PF00520">
    <property type="entry name" value="Ion_trans"/>
    <property type="match status" value="1"/>
</dbReference>
<evidence type="ECO:0000256" key="5">
    <source>
        <dbReference type="ARBA" id="ARBA00022826"/>
    </source>
</evidence>
<feature type="domain" description="Ion transport" evidence="13">
    <location>
        <begin position="232"/>
        <end position="405"/>
    </location>
</feature>
<evidence type="ECO:0000256" key="12">
    <source>
        <dbReference type="SAM" id="Phobius"/>
    </source>
</evidence>
<proteinExistence type="predicted"/>
<dbReference type="PANTHER" id="PTHR11537">
    <property type="entry name" value="VOLTAGE-GATED POTASSIUM CHANNEL"/>
    <property type="match status" value="1"/>
</dbReference>
<dbReference type="PRINTS" id="PR00169">
    <property type="entry name" value="KCHANNEL"/>
</dbReference>
<evidence type="ECO:0000256" key="8">
    <source>
        <dbReference type="ARBA" id="ARBA00022989"/>
    </source>
</evidence>
<evidence type="ECO:0000256" key="1">
    <source>
        <dbReference type="ARBA" id="ARBA00004141"/>
    </source>
</evidence>
<evidence type="ECO:0000256" key="2">
    <source>
        <dbReference type="ARBA" id="ARBA00022448"/>
    </source>
</evidence>
<comment type="subcellular location">
    <subcellularLocation>
        <location evidence="1">Membrane</location>
        <topology evidence="1">Multi-pass membrane protein</topology>
    </subcellularLocation>
</comment>
<keyword evidence="11" id="KW-0407">Ion channel</keyword>
<evidence type="ECO:0000256" key="7">
    <source>
        <dbReference type="ARBA" id="ARBA00022958"/>
    </source>
</evidence>
<feature type="non-terminal residue" evidence="14">
    <location>
        <position position="408"/>
    </location>
</feature>
<evidence type="ECO:0000313" key="14">
    <source>
        <dbReference type="EMBL" id="SVB97808.1"/>
    </source>
</evidence>
<evidence type="ECO:0000256" key="11">
    <source>
        <dbReference type="ARBA" id="ARBA00023303"/>
    </source>
</evidence>
<gene>
    <name evidence="14" type="ORF">METZ01_LOCUS250662</name>
</gene>
<feature type="transmembrane region" description="Helical" evidence="12">
    <location>
        <begin position="278"/>
        <end position="300"/>
    </location>
</feature>
<keyword evidence="4 12" id="KW-0812">Transmembrane</keyword>
<dbReference type="InterPro" id="IPR005821">
    <property type="entry name" value="Ion_trans_dom"/>
</dbReference>
<keyword evidence="5" id="KW-0631">Potassium channel</keyword>
<evidence type="ECO:0000256" key="3">
    <source>
        <dbReference type="ARBA" id="ARBA00022538"/>
    </source>
</evidence>
<dbReference type="GO" id="GO:0005249">
    <property type="term" value="F:voltage-gated potassium channel activity"/>
    <property type="evidence" value="ECO:0007669"/>
    <property type="project" value="InterPro"/>
</dbReference>
<dbReference type="Gene3D" id="1.10.287.70">
    <property type="match status" value="1"/>
</dbReference>
<keyword evidence="9" id="KW-0406">Ion transport</keyword>
<feature type="transmembrane region" description="Helical" evidence="12">
    <location>
        <begin position="349"/>
        <end position="368"/>
    </location>
</feature>
<dbReference type="GO" id="GO:0008076">
    <property type="term" value="C:voltage-gated potassium channel complex"/>
    <property type="evidence" value="ECO:0007669"/>
    <property type="project" value="InterPro"/>
</dbReference>